<evidence type="ECO:0000313" key="10">
    <source>
        <dbReference type="Proteomes" id="UP000821866"/>
    </source>
</evidence>
<proteinExistence type="predicted"/>
<dbReference type="PROSITE" id="PS00028">
    <property type="entry name" value="ZINC_FINGER_C2H2_1"/>
    <property type="match status" value="1"/>
</dbReference>
<dbReference type="InterPro" id="IPR036236">
    <property type="entry name" value="Znf_C2H2_sf"/>
</dbReference>
<dbReference type="Gene3D" id="3.30.160.60">
    <property type="entry name" value="Classic Zinc Finger"/>
    <property type="match status" value="2"/>
</dbReference>
<dbReference type="GO" id="GO:0005634">
    <property type="term" value="C:nucleus"/>
    <property type="evidence" value="ECO:0007669"/>
    <property type="project" value="UniProtKB-SubCell"/>
</dbReference>
<reference evidence="9" key="1">
    <citation type="journal article" date="2020" name="Cell">
        <title>Large-Scale Comparative Analyses of Tick Genomes Elucidate Their Genetic Diversity and Vector Capacities.</title>
        <authorList>
            <consortium name="Tick Genome and Microbiome Consortium (TIGMIC)"/>
            <person name="Jia N."/>
            <person name="Wang J."/>
            <person name="Shi W."/>
            <person name="Du L."/>
            <person name="Sun Y."/>
            <person name="Zhan W."/>
            <person name="Jiang J.F."/>
            <person name="Wang Q."/>
            <person name="Zhang B."/>
            <person name="Ji P."/>
            <person name="Bell-Sakyi L."/>
            <person name="Cui X.M."/>
            <person name="Yuan T.T."/>
            <person name="Jiang B.G."/>
            <person name="Yang W.F."/>
            <person name="Lam T.T."/>
            <person name="Chang Q.C."/>
            <person name="Ding S.J."/>
            <person name="Wang X.J."/>
            <person name="Zhu J.G."/>
            <person name="Ruan X.D."/>
            <person name="Zhao L."/>
            <person name="Wei J.T."/>
            <person name="Ye R.Z."/>
            <person name="Que T.C."/>
            <person name="Du C.H."/>
            <person name="Zhou Y.H."/>
            <person name="Cheng J.X."/>
            <person name="Dai P.F."/>
            <person name="Guo W.B."/>
            <person name="Han X.H."/>
            <person name="Huang E.J."/>
            <person name="Li L.F."/>
            <person name="Wei W."/>
            <person name="Gao Y.C."/>
            <person name="Liu J.Z."/>
            <person name="Shao H.Z."/>
            <person name="Wang X."/>
            <person name="Wang C.C."/>
            <person name="Yang T.C."/>
            <person name="Huo Q.B."/>
            <person name="Li W."/>
            <person name="Chen H.Y."/>
            <person name="Chen S.E."/>
            <person name="Zhou L.G."/>
            <person name="Ni X.B."/>
            <person name="Tian J.H."/>
            <person name="Sheng Y."/>
            <person name="Liu T."/>
            <person name="Pan Y.S."/>
            <person name="Xia L.Y."/>
            <person name="Li J."/>
            <person name="Zhao F."/>
            <person name="Cao W.C."/>
        </authorList>
    </citation>
    <scope>NUCLEOTIDE SEQUENCE</scope>
    <source>
        <strain evidence="9">Rmic-2018</strain>
    </source>
</reference>
<dbReference type="PANTHER" id="PTHR24394:SF44">
    <property type="entry name" value="ZINC FINGER PROTEIN 271-LIKE"/>
    <property type="match status" value="1"/>
</dbReference>
<accession>A0A9J6EBB8</accession>
<evidence type="ECO:0000256" key="4">
    <source>
        <dbReference type="ARBA" id="ARBA00022771"/>
    </source>
</evidence>
<keyword evidence="2" id="KW-0479">Metal-binding</keyword>
<evidence type="ECO:0000256" key="2">
    <source>
        <dbReference type="ARBA" id="ARBA00022723"/>
    </source>
</evidence>
<evidence type="ECO:0000259" key="8">
    <source>
        <dbReference type="PROSITE" id="PS50157"/>
    </source>
</evidence>
<keyword evidence="3" id="KW-0677">Repeat</keyword>
<keyword evidence="4 7" id="KW-0863">Zinc-finger</keyword>
<comment type="caution">
    <text evidence="9">The sequence shown here is derived from an EMBL/GenBank/DDBJ whole genome shotgun (WGS) entry which is preliminary data.</text>
</comment>
<evidence type="ECO:0000256" key="7">
    <source>
        <dbReference type="PROSITE-ProRule" id="PRU00042"/>
    </source>
</evidence>
<evidence type="ECO:0000256" key="3">
    <source>
        <dbReference type="ARBA" id="ARBA00022737"/>
    </source>
</evidence>
<dbReference type="SUPFAM" id="SSF57667">
    <property type="entry name" value="beta-beta-alpha zinc fingers"/>
    <property type="match status" value="1"/>
</dbReference>
<name>A0A9J6EBB8_RHIMP</name>
<dbReference type="FunFam" id="3.30.160.60:FF:002343">
    <property type="entry name" value="Zinc finger protein 33A"/>
    <property type="match status" value="1"/>
</dbReference>
<dbReference type="GO" id="GO:0000981">
    <property type="term" value="F:DNA-binding transcription factor activity, RNA polymerase II-specific"/>
    <property type="evidence" value="ECO:0007669"/>
    <property type="project" value="TreeGrafter"/>
</dbReference>
<sequence length="115" mass="12930">MHSRAVVYAASPPFEALVTGNSGYAGSPILSPREQYHSLVSVEGGLHSCHQCTYVTKYRTHMQRHLSRHTGKRPFPCHLCPASFVQNTDLRHHIRIHTGERPFSCVHCNLAKVNL</sequence>
<evidence type="ECO:0000256" key="6">
    <source>
        <dbReference type="ARBA" id="ARBA00023242"/>
    </source>
</evidence>
<feature type="domain" description="C2H2-type" evidence="8">
    <location>
        <begin position="47"/>
        <end position="74"/>
    </location>
</feature>
<keyword evidence="6" id="KW-0539">Nucleus</keyword>
<gene>
    <name evidence="9" type="ORF">HPB51_019164</name>
</gene>
<dbReference type="Pfam" id="PF00096">
    <property type="entry name" value="zf-C2H2"/>
    <property type="match status" value="1"/>
</dbReference>
<keyword evidence="5" id="KW-0862">Zinc</keyword>
<reference evidence="9" key="2">
    <citation type="submission" date="2021-09" db="EMBL/GenBank/DDBJ databases">
        <authorList>
            <person name="Jia N."/>
            <person name="Wang J."/>
            <person name="Shi W."/>
            <person name="Du L."/>
            <person name="Sun Y."/>
            <person name="Zhan W."/>
            <person name="Jiang J."/>
            <person name="Wang Q."/>
            <person name="Zhang B."/>
            <person name="Ji P."/>
            <person name="Sakyi L.B."/>
            <person name="Cui X."/>
            <person name="Yuan T."/>
            <person name="Jiang B."/>
            <person name="Yang W."/>
            <person name="Lam T.T.-Y."/>
            <person name="Chang Q."/>
            <person name="Ding S."/>
            <person name="Wang X."/>
            <person name="Zhu J."/>
            <person name="Ruan X."/>
            <person name="Zhao L."/>
            <person name="Wei J."/>
            <person name="Que T."/>
            <person name="Du C."/>
            <person name="Cheng J."/>
            <person name="Dai P."/>
            <person name="Han X."/>
            <person name="Huang E."/>
            <person name="Gao Y."/>
            <person name="Liu J."/>
            <person name="Shao H."/>
            <person name="Ye R."/>
            <person name="Li L."/>
            <person name="Wei W."/>
            <person name="Wang X."/>
            <person name="Wang C."/>
            <person name="Huo Q."/>
            <person name="Li W."/>
            <person name="Guo W."/>
            <person name="Chen H."/>
            <person name="Chen S."/>
            <person name="Zhou L."/>
            <person name="Zhou L."/>
            <person name="Ni X."/>
            <person name="Tian J."/>
            <person name="Zhou Y."/>
            <person name="Sheng Y."/>
            <person name="Liu T."/>
            <person name="Pan Y."/>
            <person name="Xia L."/>
            <person name="Li J."/>
            <person name="Zhao F."/>
            <person name="Cao W."/>
        </authorList>
    </citation>
    <scope>NUCLEOTIDE SEQUENCE</scope>
    <source>
        <strain evidence="9">Rmic-2018</strain>
        <tissue evidence="9">Larvae</tissue>
    </source>
</reference>
<comment type="subcellular location">
    <subcellularLocation>
        <location evidence="1">Nucleus</location>
    </subcellularLocation>
</comment>
<evidence type="ECO:0000256" key="1">
    <source>
        <dbReference type="ARBA" id="ARBA00004123"/>
    </source>
</evidence>
<dbReference type="SMART" id="SM00355">
    <property type="entry name" value="ZnF_C2H2"/>
    <property type="match status" value="2"/>
</dbReference>
<evidence type="ECO:0000313" key="9">
    <source>
        <dbReference type="EMBL" id="KAH8031561.1"/>
    </source>
</evidence>
<dbReference type="Proteomes" id="UP000821866">
    <property type="component" value="Chromosome 3"/>
</dbReference>
<dbReference type="VEuPathDB" id="VectorBase:LOC119165026"/>
<dbReference type="EMBL" id="JABSTU010000005">
    <property type="protein sequence ID" value="KAH8031561.1"/>
    <property type="molecule type" value="Genomic_DNA"/>
</dbReference>
<feature type="domain" description="C2H2-type" evidence="8">
    <location>
        <begin position="75"/>
        <end position="102"/>
    </location>
</feature>
<evidence type="ECO:0000256" key="5">
    <source>
        <dbReference type="ARBA" id="ARBA00022833"/>
    </source>
</evidence>
<dbReference type="AlphaFoldDB" id="A0A9J6EBB8"/>
<dbReference type="PROSITE" id="PS50157">
    <property type="entry name" value="ZINC_FINGER_C2H2_2"/>
    <property type="match status" value="2"/>
</dbReference>
<dbReference type="PANTHER" id="PTHR24394">
    <property type="entry name" value="ZINC FINGER PROTEIN"/>
    <property type="match status" value="1"/>
</dbReference>
<protein>
    <recommendedName>
        <fullName evidence="8">C2H2-type domain-containing protein</fullName>
    </recommendedName>
</protein>
<dbReference type="InterPro" id="IPR013087">
    <property type="entry name" value="Znf_C2H2_type"/>
</dbReference>
<dbReference type="GO" id="GO:0008270">
    <property type="term" value="F:zinc ion binding"/>
    <property type="evidence" value="ECO:0007669"/>
    <property type="project" value="UniProtKB-KW"/>
</dbReference>
<organism evidence="9 10">
    <name type="scientific">Rhipicephalus microplus</name>
    <name type="common">Cattle tick</name>
    <name type="synonym">Boophilus microplus</name>
    <dbReference type="NCBI Taxonomy" id="6941"/>
    <lineage>
        <taxon>Eukaryota</taxon>
        <taxon>Metazoa</taxon>
        <taxon>Ecdysozoa</taxon>
        <taxon>Arthropoda</taxon>
        <taxon>Chelicerata</taxon>
        <taxon>Arachnida</taxon>
        <taxon>Acari</taxon>
        <taxon>Parasitiformes</taxon>
        <taxon>Ixodida</taxon>
        <taxon>Ixodoidea</taxon>
        <taxon>Ixodidae</taxon>
        <taxon>Rhipicephalinae</taxon>
        <taxon>Rhipicephalus</taxon>
        <taxon>Boophilus</taxon>
    </lineage>
</organism>
<keyword evidence="10" id="KW-1185">Reference proteome</keyword>